<reference evidence="1 2" key="1">
    <citation type="journal article" date="2022" name="Genome Biol. Evol.">
        <title>The Spruce Budworm Genome: Reconstructing the Evolutionary History of Antifreeze Proteins.</title>
        <authorList>
            <person name="Beliveau C."/>
            <person name="Gagne P."/>
            <person name="Picq S."/>
            <person name="Vernygora O."/>
            <person name="Keeling C.I."/>
            <person name="Pinkney K."/>
            <person name="Doucet D."/>
            <person name="Wen F."/>
            <person name="Johnston J.S."/>
            <person name="Maaroufi H."/>
            <person name="Boyle B."/>
            <person name="Laroche J."/>
            <person name="Dewar K."/>
            <person name="Juretic N."/>
            <person name="Blackburn G."/>
            <person name="Nisole A."/>
            <person name="Brunet B."/>
            <person name="Brandao M."/>
            <person name="Lumley L."/>
            <person name="Duan J."/>
            <person name="Quan G."/>
            <person name="Lucarotti C.J."/>
            <person name="Roe A.D."/>
            <person name="Sperling F.A.H."/>
            <person name="Levesque R.C."/>
            <person name="Cusson M."/>
        </authorList>
    </citation>
    <scope>NUCLEOTIDE SEQUENCE [LARGE SCALE GENOMIC DNA]</scope>
    <source>
        <strain evidence="1">Glfc:IPQL:Cfum</strain>
    </source>
</reference>
<keyword evidence="2" id="KW-1185">Reference proteome</keyword>
<dbReference type="Proteomes" id="UP001064048">
    <property type="component" value="Chromosome 11"/>
</dbReference>
<organism evidence="1 2">
    <name type="scientific">Choristoneura fumiferana</name>
    <name type="common">Spruce budworm moth</name>
    <name type="synonym">Archips fumiferana</name>
    <dbReference type="NCBI Taxonomy" id="7141"/>
    <lineage>
        <taxon>Eukaryota</taxon>
        <taxon>Metazoa</taxon>
        <taxon>Ecdysozoa</taxon>
        <taxon>Arthropoda</taxon>
        <taxon>Hexapoda</taxon>
        <taxon>Insecta</taxon>
        <taxon>Pterygota</taxon>
        <taxon>Neoptera</taxon>
        <taxon>Endopterygota</taxon>
        <taxon>Lepidoptera</taxon>
        <taxon>Glossata</taxon>
        <taxon>Ditrysia</taxon>
        <taxon>Tortricoidea</taxon>
        <taxon>Tortricidae</taxon>
        <taxon>Tortricinae</taxon>
        <taxon>Choristoneura</taxon>
    </lineage>
</organism>
<comment type="caution">
    <text evidence="1">The sequence shown here is derived from an EMBL/GenBank/DDBJ whole genome shotgun (WGS) entry which is preliminary data.</text>
</comment>
<dbReference type="EMBL" id="CM046111">
    <property type="protein sequence ID" value="KAI8425096.1"/>
    <property type="molecule type" value="Genomic_DNA"/>
</dbReference>
<name>A0ACC0JLR4_CHOFU</name>
<sequence>MTRSRAPLWVVPVQHISIAIQRGNAASAMGTFAPGYHVLNEKLAFKYRGQIPAFTSVYKLPVRHNRSDMYIRYTYLRVEFGKKLSKVDTDYDQAEQILIFKVQYTLLPIDIGVTGYALQVANFSQVWPHEKGMEEYT</sequence>
<proteinExistence type="predicted"/>
<protein>
    <submittedName>
        <fullName evidence="1">Uncharacterized protein</fullName>
    </submittedName>
</protein>
<gene>
    <name evidence="1" type="ORF">MSG28_006955</name>
</gene>
<evidence type="ECO:0000313" key="2">
    <source>
        <dbReference type="Proteomes" id="UP001064048"/>
    </source>
</evidence>
<evidence type="ECO:0000313" key="1">
    <source>
        <dbReference type="EMBL" id="KAI8425096.1"/>
    </source>
</evidence>
<accession>A0ACC0JLR4</accession>